<organism evidence="4 5">
    <name type="scientific">Polypterus senegalus</name>
    <name type="common">Senegal bichir</name>
    <dbReference type="NCBI Taxonomy" id="55291"/>
    <lineage>
        <taxon>Eukaryota</taxon>
        <taxon>Metazoa</taxon>
        <taxon>Chordata</taxon>
        <taxon>Craniata</taxon>
        <taxon>Vertebrata</taxon>
        <taxon>Euteleostomi</taxon>
        <taxon>Actinopterygii</taxon>
        <taxon>Polypteriformes</taxon>
        <taxon>Polypteridae</taxon>
        <taxon>Polypterus</taxon>
    </lineage>
</organism>
<feature type="non-terminal residue" evidence="4">
    <location>
        <position position="1"/>
    </location>
</feature>
<dbReference type="Gene3D" id="1.10.287.110">
    <property type="entry name" value="DnaJ domain"/>
    <property type="match status" value="1"/>
</dbReference>
<feature type="compositionally biased region" description="Polar residues" evidence="2">
    <location>
        <begin position="272"/>
        <end position="282"/>
    </location>
</feature>
<evidence type="ECO:0000256" key="1">
    <source>
        <dbReference type="ARBA" id="ARBA00023186"/>
    </source>
</evidence>
<dbReference type="SMART" id="SM00271">
    <property type="entry name" value="DnaJ"/>
    <property type="match status" value="1"/>
</dbReference>
<sequence>MVDYYDILGVSRNASQDEIKKAYRKQALRWHPDKNPDNKEMAESKFKEISEAYEVLSDSFAESGSADFPGFHFTFRSPDEVFREFFGGRDPFADMFDFSSFSSTLGGSGGGFRSVSTSTRIINGKKTTEKRIVENGQERVEIEEDGLLKCIKINGVEDKALLALELEKRGIRHSAGSEQPVQHSFSSSPYVDIDEEDEDLQLALACSLSEMEAAGQHGAGAHRTGARQGKTKMGGGKTSPPVSRDVLKNGGKANQTPCKNLQETKEEKLNDNESTPRTTNLTDKGETLKAREEKIKDKENTPSSTDPIDEGKPVKTKKKCCSVS</sequence>
<evidence type="ECO:0000313" key="4">
    <source>
        <dbReference type="EMBL" id="KAG2459143.1"/>
    </source>
</evidence>
<feature type="compositionally biased region" description="Basic and acidic residues" evidence="2">
    <location>
        <begin position="262"/>
        <end position="271"/>
    </location>
</feature>
<dbReference type="AlphaFoldDB" id="A0A8X7X0G8"/>
<reference evidence="4 5" key="1">
    <citation type="journal article" date="2021" name="Cell">
        <title>Tracing the genetic footprints of vertebrate landing in non-teleost ray-finned fishes.</title>
        <authorList>
            <person name="Bi X."/>
            <person name="Wang K."/>
            <person name="Yang L."/>
            <person name="Pan H."/>
            <person name="Jiang H."/>
            <person name="Wei Q."/>
            <person name="Fang M."/>
            <person name="Yu H."/>
            <person name="Zhu C."/>
            <person name="Cai Y."/>
            <person name="He Y."/>
            <person name="Gan X."/>
            <person name="Zeng H."/>
            <person name="Yu D."/>
            <person name="Zhu Y."/>
            <person name="Jiang H."/>
            <person name="Qiu Q."/>
            <person name="Yang H."/>
            <person name="Zhang Y.E."/>
            <person name="Wang W."/>
            <person name="Zhu M."/>
            <person name="He S."/>
            <person name="Zhang G."/>
        </authorList>
    </citation>
    <scope>NUCLEOTIDE SEQUENCE [LARGE SCALE GENOMIC DNA]</scope>
    <source>
        <strain evidence="4">Bchr_013</strain>
    </source>
</reference>
<comment type="caution">
    <text evidence="4">The sequence shown here is derived from an EMBL/GenBank/DDBJ whole genome shotgun (WGS) entry which is preliminary data.</text>
</comment>
<name>A0A8X7X0G8_POLSE</name>
<dbReference type="PRINTS" id="PR00625">
    <property type="entry name" value="JDOMAIN"/>
</dbReference>
<feature type="region of interest" description="Disordered" evidence="2">
    <location>
        <begin position="215"/>
        <end position="324"/>
    </location>
</feature>
<evidence type="ECO:0000313" key="5">
    <source>
        <dbReference type="Proteomes" id="UP000886611"/>
    </source>
</evidence>
<gene>
    <name evidence="4" type="primary">Dnajb2</name>
    <name evidence="4" type="ORF">GTO96_0019373</name>
</gene>
<feature type="non-terminal residue" evidence="4">
    <location>
        <position position="324"/>
    </location>
</feature>
<dbReference type="EMBL" id="JAATIS010005477">
    <property type="protein sequence ID" value="KAG2459143.1"/>
    <property type="molecule type" value="Genomic_DNA"/>
</dbReference>
<feature type="domain" description="J" evidence="3">
    <location>
        <begin position="3"/>
        <end position="61"/>
    </location>
</feature>
<dbReference type="PANTHER" id="PTHR45168:SF3">
    <property type="entry name" value="DNAJ HEAT SHOCK PROTEIN FAMILY (HSP40) MEMBER B2"/>
    <property type="match status" value="1"/>
</dbReference>
<dbReference type="SUPFAM" id="SSF46565">
    <property type="entry name" value="Chaperone J-domain"/>
    <property type="match status" value="1"/>
</dbReference>
<dbReference type="Pfam" id="PF00226">
    <property type="entry name" value="DnaJ"/>
    <property type="match status" value="1"/>
</dbReference>
<dbReference type="GO" id="GO:0051082">
    <property type="term" value="F:unfolded protein binding"/>
    <property type="evidence" value="ECO:0007669"/>
    <property type="project" value="InterPro"/>
</dbReference>
<dbReference type="InterPro" id="IPR001623">
    <property type="entry name" value="DnaJ_domain"/>
</dbReference>
<evidence type="ECO:0000259" key="3">
    <source>
        <dbReference type="PROSITE" id="PS50076"/>
    </source>
</evidence>
<keyword evidence="5" id="KW-1185">Reference proteome</keyword>
<feature type="compositionally biased region" description="Polar residues" evidence="2">
    <location>
        <begin position="252"/>
        <end position="261"/>
    </location>
</feature>
<keyword evidence="1" id="KW-0143">Chaperone</keyword>
<accession>A0A8X7X0G8</accession>
<dbReference type="Proteomes" id="UP000886611">
    <property type="component" value="Unassembled WGS sequence"/>
</dbReference>
<dbReference type="InterPro" id="IPR036869">
    <property type="entry name" value="J_dom_sf"/>
</dbReference>
<dbReference type="GO" id="GO:0030544">
    <property type="term" value="F:Hsp70 protein binding"/>
    <property type="evidence" value="ECO:0007669"/>
    <property type="project" value="InterPro"/>
</dbReference>
<dbReference type="PANTHER" id="PTHR45168">
    <property type="entry name" value="DNAJ HOMOLOG SUBFAMILY B MEMBER 2"/>
    <property type="match status" value="1"/>
</dbReference>
<feature type="compositionally biased region" description="Basic and acidic residues" evidence="2">
    <location>
        <begin position="283"/>
        <end position="300"/>
    </location>
</feature>
<dbReference type="InterPro" id="IPR003903">
    <property type="entry name" value="UIM_dom"/>
</dbReference>
<dbReference type="PROSITE" id="PS50330">
    <property type="entry name" value="UIM"/>
    <property type="match status" value="1"/>
</dbReference>
<evidence type="ECO:0000256" key="2">
    <source>
        <dbReference type="SAM" id="MobiDB-lite"/>
    </source>
</evidence>
<feature type="compositionally biased region" description="Basic residues" evidence="2">
    <location>
        <begin position="314"/>
        <end position="324"/>
    </location>
</feature>
<proteinExistence type="predicted"/>
<dbReference type="InterPro" id="IPR043183">
    <property type="entry name" value="DNJB2/6-like"/>
</dbReference>
<dbReference type="CDD" id="cd06257">
    <property type="entry name" value="DnaJ"/>
    <property type="match status" value="1"/>
</dbReference>
<dbReference type="PROSITE" id="PS50076">
    <property type="entry name" value="DNAJ_2"/>
    <property type="match status" value="1"/>
</dbReference>
<protein>
    <submittedName>
        <fullName evidence="4">DNJB2 protein</fullName>
    </submittedName>
</protein>